<protein>
    <submittedName>
        <fullName evidence="1">Uncharacterized protein</fullName>
    </submittedName>
</protein>
<evidence type="ECO:0000313" key="2">
    <source>
        <dbReference type="Proteomes" id="UP001230649"/>
    </source>
</evidence>
<dbReference type="Proteomes" id="UP001230649">
    <property type="component" value="Unassembled WGS sequence"/>
</dbReference>
<comment type="caution">
    <text evidence="1">The sequence shown here is derived from an EMBL/GenBank/DDBJ whole genome shotgun (WGS) entry which is preliminary data.</text>
</comment>
<keyword evidence="2" id="KW-1185">Reference proteome</keyword>
<reference evidence="1" key="1">
    <citation type="submission" date="2023-04" db="EMBL/GenBank/DDBJ databases">
        <title>Draft Genome sequencing of Naganishia species isolated from polar environments using Oxford Nanopore Technology.</title>
        <authorList>
            <person name="Leo P."/>
            <person name="Venkateswaran K."/>
        </authorList>
    </citation>
    <scope>NUCLEOTIDE SEQUENCE</scope>
    <source>
        <strain evidence="1">MNA-CCFEE 5262</strain>
    </source>
</reference>
<name>A0ACC2WKU0_9TREE</name>
<accession>A0ACC2WKU0</accession>
<proteinExistence type="predicted"/>
<organism evidence="1 2">
    <name type="scientific">Naganishia adeliensis</name>
    <dbReference type="NCBI Taxonomy" id="92952"/>
    <lineage>
        <taxon>Eukaryota</taxon>
        <taxon>Fungi</taxon>
        <taxon>Dikarya</taxon>
        <taxon>Basidiomycota</taxon>
        <taxon>Agaricomycotina</taxon>
        <taxon>Tremellomycetes</taxon>
        <taxon>Filobasidiales</taxon>
        <taxon>Filobasidiaceae</taxon>
        <taxon>Naganishia</taxon>
    </lineage>
</organism>
<gene>
    <name evidence="1" type="ORF">QFC20_002431</name>
</gene>
<sequence>MEGVGVFDGCGVAFGMHDGEGMRTLKEHNISGGSLFDMEATRTPSGLAKISFWSIGMMVASDSWMFSAHAVVAIMSNNNASLPMLIPAFFSLCTAMIFGPRFGVMIHRVQAPENTSPEPVAQTANTAPSAGGTNAAVSTDDTPATATPTTPAFSIMNVIRADLRRHPNLRWIVPAVIIVFLLLSGIVPQATPIFLGALYSFWVPQIWRNARRGNRKALQWQFVIGQSIARLGLPLYAFACPDNVFFLENTNWVWLLPLWQLLQIAVLYAQDRFGPAFL</sequence>
<dbReference type="EMBL" id="JASBWS010000017">
    <property type="protein sequence ID" value="KAJ9111844.1"/>
    <property type="molecule type" value="Genomic_DNA"/>
</dbReference>
<evidence type="ECO:0000313" key="1">
    <source>
        <dbReference type="EMBL" id="KAJ9111844.1"/>
    </source>
</evidence>